<evidence type="ECO:0000256" key="2">
    <source>
        <dbReference type="ARBA" id="ARBA00022692"/>
    </source>
</evidence>
<organism evidence="8 9">
    <name type="scientific">Pleomassaria siparia CBS 279.74</name>
    <dbReference type="NCBI Taxonomy" id="1314801"/>
    <lineage>
        <taxon>Eukaryota</taxon>
        <taxon>Fungi</taxon>
        <taxon>Dikarya</taxon>
        <taxon>Ascomycota</taxon>
        <taxon>Pezizomycotina</taxon>
        <taxon>Dothideomycetes</taxon>
        <taxon>Pleosporomycetidae</taxon>
        <taxon>Pleosporales</taxon>
        <taxon>Pleomassariaceae</taxon>
        <taxon>Pleomassaria</taxon>
    </lineage>
</organism>
<comment type="similarity">
    <text evidence="5">Belongs to the SAT4 family.</text>
</comment>
<dbReference type="OrthoDB" id="444631at2759"/>
<keyword evidence="2 6" id="KW-0812">Transmembrane</keyword>
<proteinExistence type="inferred from homology"/>
<reference evidence="8" key="1">
    <citation type="journal article" date="2020" name="Stud. Mycol.">
        <title>101 Dothideomycetes genomes: a test case for predicting lifestyles and emergence of pathogens.</title>
        <authorList>
            <person name="Haridas S."/>
            <person name="Albert R."/>
            <person name="Binder M."/>
            <person name="Bloem J."/>
            <person name="Labutti K."/>
            <person name="Salamov A."/>
            <person name="Andreopoulos B."/>
            <person name="Baker S."/>
            <person name="Barry K."/>
            <person name="Bills G."/>
            <person name="Bluhm B."/>
            <person name="Cannon C."/>
            <person name="Castanera R."/>
            <person name="Culley D."/>
            <person name="Daum C."/>
            <person name="Ezra D."/>
            <person name="Gonzalez J."/>
            <person name="Henrissat B."/>
            <person name="Kuo A."/>
            <person name="Liang C."/>
            <person name="Lipzen A."/>
            <person name="Lutzoni F."/>
            <person name="Magnuson J."/>
            <person name="Mondo S."/>
            <person name="Nolan M."/>
            <person name="Ohm R."/>
            <person name="Pangilinan J."/>
            <person name="Park H.-J."/>
            <person name="Ramirez L."/>
            <person name="Alfaro M."/>
            <person name="Sun H."/>
            <person name="Tritt A."/>
            <person name="Yoshinaga Y."/>
            <person name="Zwiers L.-H."/>
            <person name="Turgeon B."/>
            <person name="Goodwin S."/>
            <person name="Spatafora J."/>
            <person name="Crous P."/>
            <person name="Grigoriev I."/>
        </authorList>
    </citation>
    <scope>NUCLEOTIDE SEQUENCE</scope>
    <source>
        <strain evidence="8">CBS 279.74</strain>
    </source>
</reference>
<evidence type="ECO:0000256" key="5">
    <source>
        <dbReference type="ARBA" id="ARBA00038359"/>
    </source>
</evidence>
<dbReference type="AlphaFoldDB" id="A0A6G1JUP8"/>
<comment type="subcellular location">
    <subcellularLocation>
        <location evidence="1">Membrane</location>
        <topology evidence="1">Multi-pass membrane protein</topology>
    </subcellularLocation>
</comment>
<feature type="domain" description="Rhodopsin" evidence="7">
    <location>
        <begin position="55"/>
        <end position="293"/>
    </location>
</feature>
<name>A0A6G1JUP8_9PLEO</name>
<feature type="transmembrane region" description="Helical" evidence="6">
    <location>
        <begin position="121"/>
        <end position="138"/>
    </location>
</feature>
<feature type="transmembrane region" description="Helical" evidence="6">
    <location>
        <begin position="194"/>
        <end position="217"/>
    </location>
</feature>
<evidence type="ECO:0000313" key="8">
    <source>
        <dbReference type="EMBL" id="KAF2704336.1"/>
    </source>
</evidence>
<dbReference type="Pfam" id="PF20684">
    <property type="entry name" value="Fung_rhodopsin"/>
    <property type="match status" value="1"/>
</dbReference>
<feature type="transmembrane region" description="Helical" evidence="6">
    <location>
        <begin position="150"/>
        <end position="174"/>
    </location>
</feature>
<feature type="transmembrane region" description="Helical" evidence="6">
    <location>
        <begin position="263"/>
        <end position="287"/>
    </location>
</feature>
<dbReference type="InterPro" id="IPR052337">
    <property type="entry name" value="SAT4-like"/>
</dbReference>
<feature type="transmembrane region" description="Helical" evidence="6">
    <location>
        <begin position="70"/>
        <end position="90"/>
    </location>
</feature>
<dbReference type="Proteomes" id="UP000799428">
    <property type="component" value="Unassembled WGS sequence"/>
</dbReference>
<feature type="transmembrane region" description="Helical" evidence="6">
    <location>
        <begin position="36"/>
        <end position="58"/>
    </location>
</feature>
<evidence type="ECO:0000256" key="3">
    <source>
        <dbReference type="ARBA" id="ARBA00022989"/>
    </source>
</evidence>
<keyword evidence="4 6" id="KW-0472">Membrane</keyword>
<keyword evidence="9" id="KW-1185">Reference proteome</keyword>
<dbReference type="InterPro" id="IPR049326">
    <property type="entry name" value="Rhodopsin_dom_fungi"/>
</dbReference>
<feature type="transmembrane region" description="Helical" evidence="6">
    <location>
        <begin position="229"/>
        <end position="251"/>
    </location>
</feature>
<dbReference type="EMBL" id="MU005783">
    <property type="protein sequence ID" value="KAF2704336.1"/>
    <property type="molecule type" value="Genomic_DNA"/>
</dbReference>
<accession>A0A6G1JUP8</accession>
<evidence type="ECO:0000256" key="6">
    <source>
        <dbReference type="SAM" id="Phobius"/>
    </source>
</evidence>
<evidence type="ECO:0000259" key="7">
    <source>
        <dbReference type="Pfam" id="PF20684"/>
    </source>
</evidence>
<dbReference type="GO" id="GO:0016020">
    <property type="term" value="C:membrane"/>
    <property type="evidence" value="ECO:0007669"/>
    <property type="project" value="UniProtKB-SubCell"/>
</dbReference>
<dbReference type="PANTHER" id="PTHR33048:SF158">
    <property type="entry name" value="MEMBRANE PROTEIN PTH11-LIKE, PUTATIVE-RELATED"/>
    <property type="match status" value="1"/>
</dbReference>
<keyword evidence="3 6" id="KW-1133">Transmembrane helix</keyword>
<sequence>MSLEIPPGLDLSKVPMGVNPSGAPPNFIDPPSLGPVTYGVVISLMIVTVPFVFTRIYNNWKQYSRMGLDDYFCVLGFILTVGYGGLVMSFSVDETARHTWDIPVSAIDASWLKRNAATCTMYGPSMLCAKMAVFTLYLRLFGTTRWMRWCCWVGIGASILVHGSTIPLCAIYTFPHGDEEWNLLLSLKGTKMGIQSIVAASYNVASDLYLLALPMPVIMSLHLSKKKKYGLVGVFMTGIIGTAATVLGLYFRIYLHTEKGGDATWIAAATYLTVCVELFLAIIVSCIPACASAWKTTIAGSKLVSSLKSFVSGSRFTSSDSTFNNSKKMSSDSVTKLHETNASYELGILPKEDMGPMEVYQLKNGREQRRGIVKSVCVEHASV</sequence>
<evidence type="ECO:0000256" key="4">
    <source>
        <dbReference type="ARBA" id="ARBA00023136"/>
    </source>
</evidence>
<evidence type="ECO:0000256" key="1">
    <source>
        <dbReference type="ARBA" id="ARBA00004141"/>
    </source>
</evidence>
<gene>
    <name evidence="8" type="ORF">K504DRAFT_442482</name>
</gene>
<evidence type="ECO:0000313" key="9">
    <source>
        <dbReference type="Proteomes" id="UP000799428"/>
    </source>
</evidence>
<protein>
    <recommendedName>
        <fullName evidence="7">Rhodopsin domain-containing protein</fullName>
    </recommendedName>
</protein>
<dbReference type="PANTHER" id="PTHR33048">
    <property type="entry name" value="PTH11-LIKE INTEGRAL MEMBRANE PROTEIN (AFU_ORTHOLOGUE AFUA_5G11245)"/>
    <property type="match status" value="1"/>
</dbReference>